<dbReference type="SUPFAM" id="SSF81383">
    <property type="entry name" value="F-box domain"/>
    <property type="match status" value="1"/>
</dbReference>
<dbReference type="SMART" id="SM00256">
    <property type="entry name" value="FBOX"/>
    <property type="match status" value="1"/>
</dbReference>
<dbReference type="OrthoDB" id="2528452at2759"/>
<evidence type="ECO:0000313" key="3">
    <source>
        <dbReference type="Proteomes" id="UP000237144"/>
    </source>
</evidence>
<reference evidence="2 3" key="1">
    <citation type="journal article" date="2018" name="Front. Microbiol.">
        <title>Prospects for Fungal Bioremediation of Acidic Radioactive Waste Sites: Characterization and Genome Sequence of Rhodotorula taiwanensis MD1149.</title>
        <authorList>
            <person name="Tkavc R."/>
            <person name="Matrosova V.Y."/>
            <person name="Grichenko O.E."/>
            <person name="Gostincar C."/>
            <person name="Volpe R.P."/>
            <person name="Klimenkova P."/>
            <person name="Gaidamakova E.K."/>
            <person name="Zhou C.E."/>
            <person name="Stewart B.J."/>
            <person name="Lyman M.G."/>
            <person name="Malfatti S.A."/>
            <person name="Rubinfeld B."/>
            <person name="Courtot M."/>
            <person name="Singh J."/>
            <person name="Dalgard C.L."/>
            <person name="Hamilton T."/>
            <person name="Frey K.G."/>
            <person name="Gunde-Cimerman N."/>
            <person name="Dugan L."/>
            <person name="Daly M.J."/>
        </authorList>
    </citation>
    <scope>NUCLEOTIDE SEQUENCE [LARGE SCALE GENOMIC DNA]</scope>
    <source>
        <strain evidence="2 3">MD1149</strain>
    </source>
</reference>
<feature type="domain" description="F-box" evidence="1">
    <location>
        <begin position="59"/>
        <end position="107"/>
    </location>
</feature>
<proteinExistence type="predicted"/>
<gene>
    <name evidence="2" type="ORF">BMF94_6117</name>
</gene>
<evidence type="ECO:0000313" key="2">
    <source>
        <dbReference type="EMBL" id="POY70939.1"/>
    </source>
</evidence>
<comment type="caution">
    <text evidence="2">The sequence shown here is derived from an EMBL/GenBank/DDBJ whole genome shotgun (WGS) entry which is preliminary data.</text>
</comment>
<dbReference type="Proteomes" id="UP000237144">
    <property type="component" value="Unassembled WGS sequence"/>
</dbReference>
<accession>A0A2S5B2D1</accession>
<dbReference type="PROSITE" id="PS50181">
    <property type="entry name" value="FBOX"/>
    <property type="match status" value="1"/>
</dbReference>
<sequence length="730" mass="84034">MAAASLLIPSRTQTPEKPTLEPLPVFRARDDSYHLHLTPGRPYLTAYEETEEDDEGAQSDRFSGLPLEIIELILMELPPDSLLSASQACRRLRQIMQGRRADEIRRASRRRDGWPDLAAAQVTEREYSRLITSARCYICKGYTPHGIYPDLRLILCRNCQHNWLRTEGQIDNRYRHIHPEAFECAVDLGSVDVYFEPDVLEQTAELCLAEAKAILRNRRPEEAVSAHVDLRAVYLVVNAQDGQSLRERFQDSARRFEADVEFERNVLLTYCREQLVALVYDTTDCAFLWDDDLWCECNSWDIDWDEFDREDERYRRKLFGRDEPTTYDGWLQLIEECIEEDEEDVEEERTWLARLPYDRADFDRYTEWISQAFRSRNWCGDEEPDIPDDVDFTAHETCLHPPEGLLDFWDEQYGFRADYKEKGAPPFDSHWKAYKRVFIKLAERAKVKRLHEELVAAAEARRRALKPFYEKLSTQDPLAARLAFDSFSYLSPTVTELWRPADAQKRPSWWTKAEPAVLAAVRKRVEADKLRLFVRLARSLFADGDRDLPVWTLALLRNHNVKPTELENGCLATTDQHADMDEIFSRATALFRCGFCSSKLIYEDLATHLVSKHDAGPLTAYAPLPSVEFRKSIRTVLKALGLPVTTAAASLDSYKYEYDVDVRAPSGLAFRLRDQTWEQVLLGKTGSELKRAWESGGAASTDRKIVSIRPAMSGHVAGQTPLPDSVSSVR</sequence>
<dbReference type="AlphaFoldDB" id="A0A2S5B2D1"/>
<dbReference type="CDD" id="cd09917">
    <property type="entry name" value="F-box_SF"/>
    <property type="match status" value="1"/>
</dbReference>
<evidence type="ECO:0000259" key="1">
    <source>
        <dbReference type="PROSITE" id="PS50181"/>
    </source>
</evidence>
<keyword evidence="3" id="KW-1185">Reference proteome</keyword>
<dbReference type="Pfam" id="PF12937">
    <property type="entry name" value="F-box-like"/>
    <property type="match status" value="1"/>
</dbReference>
<organism evidence="2 3">
    <name type="scientific">Rhodotorula taiwanensis</name>
    <dbReference type="NCBI Taxonomy" id="741276"/>
    <lineage>
        <taxon>Eukaryota</taxon>
        <taxon>Fungi</taxon>
        <taxon>Dikarya</taxon>
        <taxon>Basidiomycota</taxon>
        <taxon>Pucciniomycotina</taxon>
        <taxon>Microbotryomycetes</taxon>
        <taxon>Sporidiobolales</taxon>
        <taxon>Sporidiobolaceae</taxon>
        <taxon>Rhodotorula</taxon>
    </lineage>
</organism>
<protein>
    <recommendedName>
        <fullName evidence="1">F-box domain-containing protein</fullName>
    </recommendedName>
</protein>
<dbReference type="Gene3D" id="1.20.1280.50">
    <property type="match status" value="1"/>
</dbReference>
<name>A0A2S5B2D1_9BASI</name>
<dbReference type="EMBL" id="PJQD01000096">
    <property type="protein sequence ID" value="POY70939.1"/>
    <property type="molecule type" value="Genomic_DNA"/>
</dbReference>
<dbReference type="InterPro" id="IPR001810">
    <property type="entry name" value="F-box_dom"/>
</dbReference>
<dbReference type="InterPro" id="IPR036047">
    <property type="entry name" value="F-box-like_dom_sf"/>
</dbReference>